<name>A0ABX0KV20_9NEIS</name>
<keyword evidence="3" id="KW-1185">Reference proteome</keyword>
<evidence type="ECO:0000313" key="2">
    <source>
        <dbReference type="EMBL" id="NHQ87696.1"/>
    </source>
</evidence>
<organism evidence="2 3">
    <name type="scientific">Iodobacter violaceini</name>
    <dbReference type="NCBI Taxonomy" id="3044271"/>
    <lineage>
        <taxon>Bacteria</taxon>
        <taxon>Pseudomonadati</taxon>
        <taxon>Pseudomonadota</taxon>
        <taxon>Betaproteobacteria</taxon>
        <taxon>Neisseriales</taxon>
        <taxon>Chitinibacteraceae</taxon>
        <taxon>Iodobacter</taxon>
    </lineage>
</organism>
<protein>
    <submittedName>
        <fullName evidence="2">Uncharacterized protein</fullName>
    </submittedName>
</protein>
<dbReference type="EMBL" id="JAAOLX010000008">
    <property type="protein sequence ID" value="NHQ87696.1"/>
    <property type="molecule type" value="Genomic_DNA"/>
</dbReference>
<dbReference type="RefSeq" id="WP_166828443.1">
    <property type="nucleotide sequence ID" value="NZ_JAAOLX010000008.1"/>
</dbReference>
<proteinExistence type="predicted"/>
<sequence length="118" mass="12643">MKAPCTLIAILATYFLIKVADAFLTGQIYSLAPLAIWGIAGWKAYKGSQSSTWVLGGLFIIGAAFTSYGALVSSRLPTVDKGFNYGYALFLAGSAAYLFLSPKLKAFQESHMASPYGR</sequence>
<keyword evidence="1" id="KW-0472">Membrane</keyword>
<accession>A0ABX0KV20</accession>
<evidence type="ECO:0000256" key="1">
    <source>
        <dbReference type="SAM" id="Phobius"/>
    </source>
</evidence>
<evidence type="ECO:0000313" key="3">
    <source>
        <dbReference type="Proteomes" id="UP000712570"/>
    </source>
</evidence>
<feature type="transmembrane region" description="Helical" evidence="1">
    <location>
        <begin position="52"/>
        <end position="71"/>
    </location>
</feature>
<dbReference type="Proteomes" id="UP000712570">
    <property type="component" value="Unassembled WGS sequence"/>
</dbReference>
<feature type="transmembrane region" description="Helical" evidence="1">
    <location>
        <begin position="83"/>
        <end position="100"/>
    </location>
</feature>
<gene>
    <name evidence="2" type="ORF">HA050_16385</name>
</gene>
<reference evidence="2 3" key="1">
    <citation type="submission" date="2020-03" db="EMBL/GenBank/DDBJ databases">
        <title>Draft genome sequence of environmentally isolated violet-colored cultures.</title>
        <authorList>
            <person name="Wilson H.S."/>
        </authorList>
    </citation>
    <scope>NUCLEOTIDE SEQUENCE [LARGE SCALE GENOMIC DNA]</scope>
    <source>
        <strain evidence="2 3">HSC-16F04</strain>
    </source>
</reference>
<keyword evidence="1" id="KW-0812">Transmembrane</keyword>
<comment type="caution">
    <text evidence="2">The sequence shown here is derived from an EMBL/GenBank/DDBJ whole genome shotgun (WGS) entry which is preliminary data.</text>
</comment>
<keyword evidence="1" id="KW-1133">Transmembrane helix</keyword>